<dbReference type="EMBL" id="AE003849">
    <property type="protein sequence ID" value="AAF84578.1"/>
    <property type="molecule type" value="Genomic_DNA"/>
</dbReference>
<accession>Q9PCK9</accession>
<protein>
    <submittedName>
        <fullName evidence="1">Uncharacterized protein</fullName>
    </submittedName>
</protein>
<dbReference type="AlphaFoldDB" id="Q9PCK9"/>
<evidence type="ECO:0000313" key="2">
    <source>
        <dbReference type="Proteomes" id="UP000000812"/>
    </source>
</evidence>
<dbReference type="PIR" id="B82640">
    <property type="entry name" value="B82640"/>
</dbReference>
<proteinExistence type="predicted"/>
<gene>
    <name evidence="1" type="ordered locus">XF_1769</name>
</gene>
<dbReference type="Proteomes" id="UP000000812">
    <property type="component" value="Chromosome"/>
</dbReference>
<dbReference type="KEGG" id="xfa:XF_1769"/>
<organism evidence="1 2">
    <name type="scientific">Xylella fastidiosa (strain 9a5c)</name>
    <dbReference type="NCBI Taxonomy" id="160492"/>
    <lineage>
        <taxon>Bacteria</taxon>
        <taxon>Pseudomonadati</taxon>
        <taxon>Pseudomonadota</taxon>
        <taxon>Gammaproteobacteria</taxon>
        <taxon>Lysobacterales</taxon>
        <taxon>Lysobacteraceae</taxon>
        <taxon>Xylella</taxon>
    </lineage>
</organism>
<dbReference type="STRING" id="160492.XF_1769"/>
<name>Q9PCK9_XYLFA</name>
<sequence length="313" mass="33502">MRALPREEDMLPRIAAAVATIEHDHFVAVDVRFHQFVHGDVAHVQRALAALEYQGLADGVVLAHGADAGSKLVLEIGCGRDEVGEHEVAPMKMDQPGSWGDGLAWGDNEEGRRVARLLGLGQRQAQQRGCVGIEDEDAHIGLAGQFKDVRQVVWHALVPVLLPKLLDGDALGVLQVLVRPGRGDQFDADRRAVRHTEGDEQHGLRRGDVRQVGEVVPGIDRDVLTADLPAPAVVAGLESQALHHFPRSLGRIAVTDVDRATVKVVAMNGIDHGADHTFAADTFTGIAFGQYLGAHAFGAIADHGEIVGDDAGR</sequence>
<reference evidence="1 2" key="1">
    <citation type="journal article" date="2000" name="Nature">
        <title>The genome sequence of the plant pathogen Xylella fastidiosa.</title>
        <authorList>
            <person name="Simpson A.J."/>
            <person name="Reinach F.C."/>
            <person name="Arruda P."/>
            <person name="Abreu F.A."/>
            <person name="Acencio M."/>
            <person name="Alvarenga R."/>
            <person name="Alves L.M."/>
            <person name="Araya J.E."/>
            <person name="Baia G.S."/>
            <person name="Baptista C.S."/>
            <person name="Barros M.H."/>
            <person name="Bonaccorsi E.D."/>
            <person name="Bordin S."/>
            <person name="Bove J.M."/>
            <person name="Briones M.R."/>
            <person name="Bueno M.R."/>
            <person name="Camargo A.A."/>
            <person name="Camargo L.E."/>
            <person name="Carraro D.M."/>
            <person name="Carrer H."/>
            <person name="Colauto N.B."/>
            <person name="Colombo C."/>
            <person name="Costa F.F."/>
            <person name="Costa M.C."/>
            <person name="Costa-Neto C.M."/>
            <person name="Coutinho L.L."/>
            <person name="Cristofani M."/>
            <person name="Dias-Neto E."/>
            <person name="Docena C."/>
            <person name="El-Dorry H."/>
            <person name="Facincani A.P."/>
            <person name="Ferreira A.J."/>
            <person name="Ferreira V.C."/>
            <person name="Ferro J.A."/>
            <person name="Fraga J.S."/>
            <person name="Franca S.C."/>
            <person name="Franco M.C."/>
            <person name="Frohme M."/>
            <person name="Furlan L.R."/>
            <person name="Garnier M."/>
            <person name="Goldman G.H."/>
            <person name="Goldman M.H."/>
            <person name="Gomes S.L."/>
            <person name="Gruber A."/>
            <person name="Ho P.L."/>
            <person name="Hoheisel J.D."/>
            <person name="Junqueira M.L."/>
            <person name="Kemper E.L."/>
            <person name="Kitajima J.P."/>
            <person name="Krieger J.E."/>
            <person name="Kuramae E.E."/>
            <person name="Laigret F."/>
            <person name="Lambais M.R."/>
            <person name="Leite L.C."/>
            <person name="Lemos E.G."/>
            <person name="Lemos M.V."/>
            <person name="Lopes S.A."/>
            <person name="Lopes C.R."/>
            <person name="Machado J.A."/>
            <person name="Machado M.A."/>
            <person name="Madeira A.M."/>
            <person name="Madeira H.M."/>
            <person name="Marino C.L."/>
            <person name="Marques M.V."/>
            <person name="Martins E.A."/>
            <person name="Martins E.M."/>
            <person name="Matsukuma A.Y."/>
            <person name="Menck C.F."/>
            <person name="Miracca E.C."/>
            <person name="Miyaki C.Y."/>
            <person name="Monteriro-Vitorello C.B."/>
            <person name="Moon D.H."/>
            <person name="Nagai M.A."/>
            <person name="Nascimento A.L."/>
            <person name="Netto L.E."/>
            <person name="Nhani A.Jr."/>
            <person name="Nobrega F.G."/>
            <person name="Nunes L.R."/>
            <person name="Oliveira M.A."/>
            <person name="de Oliveira M.C."/>
            <person name="de Oliveira R.C."/>
            <person name="Palmieri D.A."/>
            <person name="Paris A."/>
            <person name="Peixoto B.R."/>
            <person name="Pereira G.A."/>
            <person name="Pereira H.A.Jr."/>
            <person name="Pesquero J.B."/>
            <person name="Quaggio R.B."/>
            <person name="Roberto P.G."/>
            <person name="Rodrigues V."/>
            <person name="de M Rosa A.J."/>
            <person name="de Rosa V.E.Jr."/>
            <person name="de Sa R.G."/>
            <person name="Santelli R.V."/>
            <person name="Sawasaki H.E."/>
            <person name="da Silva A.C."/>
            <person name="da Silva A.M."/>
            <person name="da Silva F.R."/>
            <person name="da Silva W.A.Jr."/>
            <person name="da Silveira J.F."/>
            <person name="Silvestri M.L."/>
            <person name="Siqueira W.J."/>
            <person name="de Souza A.A."/>
            <person name="de Souza A.P."/>
            <person name="Terenzi M.F."/>
            <person name="Truffi D."/>
            <person name="Tsai S.M."/>
            <person name="Tsuhako M.H."/>
            <person name="Vallada H."/>
            <person name="Van Sluys M.A."/>
            <person name="Verjovski-Almeida S."/>
            <person name="Vettore A.L."/>
            <person name="Zago M.A."/>
            <person name="Zatz M."/>
            <person name="Meidanis J."/>
            <person name="Setubal J.C."/>
        </authorList>
    </citation>
    <scope>NUCLEOTIDE SEQUENCE [LARGE SCALE GENOMIC DNA]</scope>
    <source>
        <strain evidence="1 2">9a5c</strain>
    </source>
</reference>
<evidence type="ECO:0000313" key="1">
    <source>
        <dbReference type="EMBL" id="AAF84578.1"/>
    </source>
</evidence>
<dbReference type="HOGENOM" id="CLU_888386_0_0_6"/>
<dbReference type="eggNOG" id="ENOG5034646">
    <property type="taxonomic scope" value="Bacteria"/>
</dbReference>